<keyword evidence="3" id="KW-1185">Reference proteome</keyword>
<evidence type="ECO:0000256" key="1">
    <source>
        <dbReference type="SAM" id="Phobius"/>
    </source>
</evidence>
<comment type="caution">
    <text evidence="2">The sequence shown here is derived from an EMBL/GenBank/DDBJ whole genome shotgun (WGS) entry which is preliminary data.</text>
</comment>
<proteinExistence type="predicted"/>
<evidence type="ECO:0000313" key="3">
    <source>
        <dbReference type="Proteomes" id="UP001422074"/>
    </source>
</evidence>
<evidence type="ECO:0000313" key="2">
    <source>
        <dbReference type="EMBL" id="MEN2742978.1"/>
    </source>
</evidence>
<dbReference type="RefSeq" id="WP_345882379.1">
    <property type="nucleotide sequence ID" value="NZ_JBDFRB010000001.1"/>
</dbReference>
<sequence>MSSEMSSPVKPVLSQAAAKRANASVIGMVMALVVSVLAILPVVLLNVAPKGEVTRPAADVTAVARNAAPVAGFEPAAPELPAGYSANYARWNPAGADGVAHWDVGWTTPQQQFVSLVQTASANPTWLLTEVKQAPVTGTRTVAGVDFTLYDRPGTEKSLVAEVGGTTVVLSGSAGFDELDAVAAAVIGSLRS</sequence>
<protein>
    <submittedName>
        <fullName evidence="2">DUF4245 domain-containing protein</fullName>
    </submittedName>
</protein>
<keyword evidence="1" id="KW-1133">Transmembrane helix</keyword>
<organism evidence="2 3">
    <name type="scientific">Sinomonas halotolerans</name>
    <dbReference type="NCBI Taxonomy" id="1644133"/>
    <lineage>
        <taxon>Bacteria</taxon>
        <taxon>Bacillati</taxon>
        <taxon>Actinomycetota</taxon>
        <taxon>Actinomycetes</taxon>
        <taxon>Micrococcales</taxon>
        <taxon>Micrococcaceae</taxon>
        <taxon>Sinomonas</taxon>
    </lineage>
</organism>
<feature type="transmembrane region" description="Helical" evidence="1">
    <location>
        <begin position="21"/>
        <end position="45"/>
    </location>
</feature>
<reference evidence="2 3" key="1">
    <citation type="submission" date="2024-05" db="EMBL/GenBank/DDBJ databases">
        <title>Sinomonas sp. nov., isolated from a waste landfill.</title>
        <authorList>
            <person name="Zhao Y."/>
        </authorList>
    </citation>
    <scope>NUCLEOTIDE SEQUENCE [LARGE SCALE GENOMIC DNA]</scope>
    <source>
        <strain evidence="2 3">CCTCC AB2014300</strain>
    </source>
</reference>
<dbReference type="EMBL" id="JBDFRB010000001">
    <property type="protein sequence ID" value="MEN2742978.1"/>
    <property type="molecule type" value="Genomic_DNA"/>
</dbReference>
<dbReference type="Proteomes" id="UP001422074">
    <property type="component" value="Unassembled WGS sequence"/>
</dbReference>
<keyword evidence="1" id="KW-0472">Membrane</keyword>
<gene>
    <name evidence="2" type="ORF">ABCQ75_00300</name>
</gene>
<keyword evidence="1" id="KW-0812">Transmembrane</keyword>
<dbReference type="InterPro" id="IPR025339">
    <property type="entry name" value="DUF4245"/>
</dbReference>
<dbReference type="Pfam" id="PF14030">
    <property type="entry name" value="DUF4245"/>
    <property type="match status" value="1"/>
</dbReference>
<name>A0ABU9WYN4_9MICC</name>
<accession>A0ABU9WYN4</accession>